<proteinExistence type="predicted"/>
<dbReference type="EMBL" id="UYRR01032331">
    <property type="protein sequence ID" value="VDK55193.1"/>
    <property type="molecule type" value="Genomic_DNA"/>
</dbReference>
<evidence type="ECO:0000313" key="4">
    <source>
        <dbReference type="WBParaSite" id="ASIM_0001604301-mRNA-1"/>
    </source>
</evidence>
<organism evidence="4">
    <name type="scientific">Anisakis simplex</name>
    <name type="common">Herring worm</name>
    <dbReference type="NCBI Taxonomy" id="6269"/>
    <lineage>
        <taxon>Eukaryota</taxon>
        <taxon>Metazoa</taxon>
        <taxon>Ecdysozoa</taxon>
        <taxon>Nematoda</taxon>
        <taxon>Chromadorea</taxon>
        <taxon>Rhabditida</taxon>
        <taxon>Spirurina</taxon>
        <taxon>Ascaridomorpha</taxon>
        <taxon>Ascaridoidea</taxon>
        <taxon>Anisakidae</taxon>
        <taxon>Anisakis</taxon>
        <taxon>Anisakis simplex complex</taxon>
    </lineage>
</organism>
<evidence type="ECO:0000256" key="1">
    <source>
        <dbReference type="SAM" id="MobiDB-lite"/>
    </source>
</evidence>
<name>A0A0M3K502_ANISI</name>
<evidence type="ECO:0000313" key="3">
    <source>
        <dbReference type="Proteomes" id="UP000267096"/>
    </source>
</evidence>
<evidence type="ECO:0000313" key="2">
    <source>
        <dbReference type="EMBL" id="VDK55193.1"/>
    </source>
</evidence>
<dbReference type="Proteomes" id="UP000267096">
    <property type="component" value="Unassembled WGS sequence"/>
</dbReference>
<feature type="compositionally biased region" description="Pro residues" evidence="1">
    <location>
        <begin position="43"/>
        <end position="53"/>
    </location>
</feature>
<keyword evidence="3" id="KW-1185">Reference proteome</keyword>
<feature type="region of interest" description="Disordered" evidence="1">
    <location>
        <begin position="20"/>
        <end position="119"/>
    </location>
</feature>
<dbReference type="WBParaSite" id="ASIM_0001604301-mRNA-1">
    <property type="protein sequence ID" value="ASIM_0001604301-mRNA-1"/>
    <property type="gene ID" value="ASIM_0001604301"/>
</dbReference>
<reference evidence="2 3" key="2">
    <citation type="submission" date="2018-11" db="EMBL/GenBank/DDBJ databases">
        <authorList>
            <consortium name="Pathogen Informatics"/>
        </authorList>
    </citation>
    <scope>NUCLEOTIDE SEQUENCE [LARGE SCALE GENOMIC DNA]</scope>
</reference>
<dbReference type="AlphaFoldDB" id="A0A0M3K502"/>
<protein>
    <submittedName>
        <fullName evidence="2 4">Uncharacterized protein</fullName>
    </submittedName>
</protein>
<reference evidence="4" key="1">
    <citation type="submission" date="2017-02" db="UniProtKB">
        <authorList>
            <consortium name="WormBaseParasite"/>
        </authorList>
    </citation>
    <scope>IDENTIFICATION</scope>
</reference>
<sequence>MIAFSETYFVSDVGIQSDISYQRSSEAPKPSAPPAPQRQANNIPPPPPPPPMSNSPSMLDEINSLKLRQAPHAARKPSSPLPQQQQHNYADDTANGYMHSGDEMENGNDYEYEKHKSQRPRLDIIRRRAFVLLIDS</sequence>
<accession>A0A0M3K502</accession>
<gene>
    <name evidence="2" type="ORF">ASIM_LOCUS15450</name>
</gene>